<feature type="region of interest" description="Disordered" evidence="1">
    <location>
        <begin position="1"/>
        <end position="34"/>
    </location>
</feature>
<feature type="compositionally biased region" description="Low complexity" evidence="1">
    <location>
        <begin position="14"/>
        <end position="34"/>
    </location>
</feature>
<accession>A0A9P6DFQ1</accession>
<gene>
    <name evidence="2" type="ORF">BS47DRAFT_1386404</name>
</gene>
<dbReference type="EMBL" id="MU129313">
    <property type="protein sequence ID" value="KAF9503706.1"/>
    <property type="molecule type" value="Genomic_DNA"/>
</dbReference>
<dbReference type="InterPro" id="IPR059179">
    <property type="entry name" value="MLKL-like_MCAfunc"/>
</dbReference>
<dbReference type="Proteomes" id="UP000886523">
    <property type="component" value="Unassembled WGS sequence"/>
</dbReference>
<comment type="caution">
    <text evidence="2">The sequence shown here is derived from an EMBL/GenBank/DDBJ whole genome shotgun (WGS) entry which is preliminary data.</text>
</comment>
<sequence length="208" mass="23240">MPSRRLFSPRRRSVQSSSSLYNNSSPSGASTSVVRSSVATAPQPVYPDYLNDTAGRGWDAAVVMSSIIRDIPALPPALSDLFTQVSDVVSEVIEVVKTMRDGRDRCTQLMVRVTRFLEIFVNGLKEKNIDDMTIASSLHILRRNLMAIHADATQWSRLNPVKRYLQRDRIMNAIAIHGENLTDYFYTFQSRDDRISGPTCLSKTAGSV</sequence>
<evidence type="ECO:0000313" key="2">
    <source>
        <dbReference type="EMBL" id="KAF9503706.1"/>
    </source>
</evidence>
<dbReference type="Gene3D" id="1.20.930.20">
    <property type="entry name" value="Adaptor protein Cbl, N-terminal domain"/>
    <property type="match status" value="1"/>
</dbReference>
<organism evidence="2 3">
    <name type="scientific">Hydnum rufescens UP504</name>
    <dbReference type="NCBI Taxonomy" id="1448309"/>
    <lineage>
        <taxon>Eukaryota</taxon>
        <taxon>Fungi</taxon>
        <taxon>Dikarya</taxon>
        <taxon>Basidiomycota</taxon>
        <taxon>Agaricomycotina</taxon>
        <taxon>Agaricomycetes</taxon>
        <taxon>Cantharellales</taxon>
        <taxon>Hydnaceae</taxon>
        <taxon>Hydnum</taxon>
    </lineage>
</organism>
<evidence type="ECO:0000313" key="3">
    <source>
        <dbReference type="Proteomes" id="UP000886523"/>
    </source>
</evidence>
<evidence type="ECO:0000256" key="1">
    <source>
        <dbReference type="SAM" id="MobiDB-lite"/>
    </source>
</evidence>
<protein>
    <submittedName>
        <fullName evidence="2">Uncharacterized protein</fullName>
    </submittedName>
</protein>
<dbReference type="AlphaFoldDB" id="A0A9P6DFQ1"/>
<keyword evidence="3" id="KW-1185">Reference proteome</keyword>
<dbReference type="InterPro" id="IPR036537">
    <property type="entry name" value="Adaptor_Cbl_N_dom_sf"/>
</dbReference>
<name>A0A9P6DFQ1_9AGAM</name>
<dbReference type="GO" id="GO:0007166">
    <property type="term" value="P:cell surface receptor signaling pathway"/>
    <property type="evidence" value="ECO:0007669"/>
    <property type="project" value="InterPro"/>
</dbReference>
<reference evidence="2" key="1">
    <citation type="journal article" date="2020" name="Nat. Commun.">
        <title>Large-scale genome sequencing of mycorrhizal fungi provides insights into the early evolution of symbiotic traits.</title>
        <authorList>
            <person name="Miyauchi S."/>
            <person name="Kiss E."/>
            <person name="Kuo A."/>
            <person name="Drula E."/>
            <person name="Kohler A."/>
            <person name="Sanchez-Garcia M."/>
            <person name="Morin E."/>
            <person name="Andreopoulos B."/>
            <person name="Barry K.W."/>
            <person name="Bonito G."/>
            <person name="Buee M."/>
            <person name="Carver A."/>
            <person name="Chen C."/>
            <person name="Cichocki N."/>
            <person name="Clum A."/>
            <person name="Culley D."/>
            <person name="Crous P.W."/>
            <person name="Fauchery L."/>
            <person name="Girlanda M."/>
            <person name="Hayes R.D."/>
            <person name="Keri Z."/>
            <person name="LaButti K."/>
            <person name="Lipzen A."/>
            <person name="Lombard V."/>
            <person name="Magnuson J."/>
            <person name="Maillard F."/>
            <person name="Murat C."/>
            <person name="Nolan M."/>
            <person name="Ohm R.A."/>
            <person name="Pangilinan J."/>
            <person name="Pereira M.F."/>
            <person name="Perotto S."/>
            <person name="Peter M."/>
            <person name="Pfister S."/>
            <person name="Riley R."/>
            <person name="Sitrit Y."/>
            <person name="Stielow J.B."/>
            <person name="Szollosi G."/>
            <person name="Zifcakova L."/>
            <person name="Stursova M."/>
            <person name="Spatafora J.W."/>
            <person name="Tedersoo L."/>
            <person name="Vaario L.M."/>
            <person name="Yamada A."/>
            <person name="Yan M."/>
            <person name="Wang P."/>
            <person name="Xu J."/>
            <person name="Bruns T."/>
            <person name="Baldrian P."/>
            <person name="Vilgalys R."/>
            <person name="Dunand C."/>
            <person name="Henrissat B."/>
            <person name="Grigoriev I.V."/>
            <person name="Hibbett D."/>
            <person name="Nagy L.G."/>
            <person name="Martin F.M."/>
        </authorList>
    </citation>
    <scope>NUCLEOTIDE SEQUENCE</scope>
    <source>
        <strain evidence="2">UP504</strain>
    </source>
</reference>
<proteinExistence type="predicted"/>
<dbReference type="CDD" id="cd21037">
    <property type="entry name" value="MLKL_NTD"/>
    <property type="match status" value="1"/>
</dbReference>